<dbReference type="Gene3D" id="1.10.510.10">
    <property type="entry name" value="Transferase(Phosphotransferase) domain 1"/>
    <property type="match status" value="2"/>
</dbReference>
<dbReference type="PROSITE" id="PS50011">
    <property type="entry name" value="PROTEIN_KINASE_DOM"/>
    <property type="match status" value="1"/>
</dbReference>
<reference evidence="8" key="1">
    <citation type="submission" date="2022-08" db="EMBL/GenBank/DDBJ databases">
        <authorList>
            <person name="Gutierrez-Valencia J."/>
        </authorList>
    </citation>
    <scope>NUCLEOTIDE SEQUENCE</scope>
</reference>
<keyword evidence="5" id="KW-0812">Transmembrane</keyword>
<comment type="subcellular location">
    <subcellularLocation>
        <location evidence="1">Membrane</location>
        <topology evidence="1">Single-pass membrane protein</topology>
    </subcellularLocation>
</comment>
<evidence type="ECO:0000313" key="8">
    <source>
        <dbReference type="EMBL" id="CAI0453380.1"/>
    </source>
</evidence>
<dbReference type="InterPro" id="IPR020635">
    <property type="entry name" value="Tyr_kinase_cat_dom"/>
</dbReference>
<evidence type="ECO:0000256" key="3">
    <source>
        <dbReference type="ARBA" id="ARBA00022741"/>
    </source>
</evidence>
<keyword evidence="2 6" id="KW-0732">Signal</keyword>
<evidence type="ECO:0000313" key="9">
    <source>
        <dbReference type="Proteomes" id="UP001154282"/>
    </source>
</evidence>
<dbReference type="Gene3D" id="3.30.200.20">
    <property type="entry name" value="Phosphorylase Kinase, domain 1"/>
    <property type="match status" value="1"/>
</dbReference>
<dbReference type="EMBL" id="CAMGYJ010000008">
    <property type="protein sequence ID" value="CAI0453380.1"/>
    <property type="molecule type" value="Genomic_DNA"/>
</dbReference>
<proteinExistence type="predicted"/>
<dbReference type="Pfam" id="PF13947">
    <property type="entry name" value="GUB_WAK_bind"/>
    <property type="match status" value="1"/>
</dbReference>
<dbReference type="Proteomes" id="UP001154282">
    <property type="component" value="Unassembled WGS sequence"/>
</dbReference>
<dbReference type="AlphaFoldDB" id="A0AAV0N4G1"/>
<evidence type="ECO:0000259" key="7">
    <source>
        <dbReference type="PROSITE" id="PS50011"/>
    </source>
</evidence>
<evidence type="ECO:0000256" key="5">
    <source>
        <dbReference type="SAM" id="Phobius"/>
    </source>
</evidence>
<dbReference type="InterPro" id="IPR025287">
    <property type="entry name" value="WAK_GUB"/>
</dbReference>
<accession>A0AAV0N4G1</accession>
<organism evidence="8 9">
    <name type="scientific">Linum tenue</name>
    <dbReference type="NCBI Taxonomy" id="586396"/>
    <lineage>
        <taxon>Eukaryota</taxon>
        <taxon>Viridiplantae</taxon>
        <taxon>Streptophyta</taxon>
        <taxon>Embryophyta</taxon>
        <taxon>Tracheophyta</taxon>
        <taxon>Spermatophyta</taxon>
        <taxon>Magnoliopsida</taxon>
        <taxon>eudicotyledons</taxon>
        <taxon>Gunneridae</taxon>
        <taxon>Pentapetalae</taxon>
        <taxon>rosids</taxon>
        <taxon>fabids</taxon>
        <taxon>Malpighiales</taxon>
        <taxon>Linaceae</taxon>
        <taxon>Linum</taxon>
    </lineage>
</organism>
<feature type="signal peptide" evidence="6">
    <location>
        <begin position="1"/>
        <end position="20"/>
    </location>
</feature>
<dbReference type="GO" id="GO:0016020">
    <property type="term" value="C:membrane"/>
    <property type="evidence" value="ECO:0007669"/>
    <property type="project" value="UniProtKB-SubCell"/>
</dbReference>
<dbReference type="Pfam" id="PF07714">
    <property type="entry name" value="PK_Tyr_Ser-Thr"/>
    <property type="match status" value="1"/>
</dbReference>
<comment type="caution">
    <text evidence="8">The sequence shown here is derived from an EMBL/GenBank/DDBJ whole genome shotgun (WGS) entry which is preliminary data.</text>
</comment>
<name>A0AAV0N4G1_9ROSI</name>
<dbReference type="PANTHER" id="PTHR46008">
    <property type="entry name" value="LEAF RUST 10 DISEASE-RESISTANCE LOCUS RECEPTOR-LIKE PROTEIN KINASE-LIKE 1.4"/>
    <property type="match status" value="1"/>
</dbReference>
<dbReference type="GO" id="GO:0005524">
    <property type="term" value="F:ATP binding"/>
    <property type="evidence" value="ECO:0007669"/>
    <property type="project" value="UniProtKB-KW"/>
</dbReference>
<keyword evidence="9" id="KW-1185">Reference proteome</keyword>
<evidence type="ECO:0000256" key="6">
    <source>
        <dbReference type="SAM" id="SignalP"/>
    </source>
</evidence>
<evidence type="ECO:0000256" key="2">
    <source>
        <dbReference type="ARBA" id="ARBA00022729"/>
    </source>
</evidence>
<keyword evidence="4" id="KW-0067">ATP-binding</keyword>
<sequence>MFPPLLILVILCNTLHLSTCHSHSPPPPPPPPPLHCNETCGELPIPFPFSLNSSCAASPSTTAFSLTCSNSTALFLTINADKYRVLQFFPDGVLVDFPASTCRQYYNLNAFPFAGNRYFGISEENVVGLYDCDDSSLCKPGCETIDYPGCDGDSNGSPACCYPLSDRSSWDLGDGFNVFSKFGCRGFTCWVVPRGAGVGKRGVKLEWALPGNSSSRLCASDADTVNATTVQGGLRCVCRDGFVGDGYAGGSGCLRIIFTACVKDGREARGGDCLTRRRSGKMVSILAGVLGPIFVVATLTALLCLLKRPTNGRTNEPNNKDKLQTTLSFRKPWTTRSFTYRELEEATKCFDDGQKLTDATSSGAIYAGLLADGLPVAVHKVECRDQRDLSQVLSRIEVLSAVFHRNMARIIGCCIDCGYTPLVVYEFPGNGTVEEHLRRREAGGLDWYQRLSIAAETASVLAFLQQEVSPPIFHHNLRSACLFLDDCHSVRVAGFRLHIGSEIGGGGIVHRSDVYEFGLLLLEMVAGTKSRELPAAAMQRSGKVEEIVDPNLYYHEQTAFRREQIEAVADLATRCWLFGREGKIGIAEVAKELVHIAKESGDGGSRRGPALEETFSNSSLLQMISMSPDSIYVH</sequence>
<dbReference type="InterPro" id="IPR011009">
    <property type="entry name" value="Kinase-like_dom_sf"/>
</dbReference>
<dbReference type="GO" id="GO:0030247">
    <property type="term" value="F:polysaccharide binding"/>
    <property type="evidence" value="ECO:0007669"/>
    <property type="project" value="InterPro"/>
</dbReference>
<evidence type="ECO:0000256" key="1">
    <source>
        <dbReference type="ARBA" id="ARBA00004167"/>
    </source>
</evidence>
<dbReference type="GO" id="GO:0004713">
    <property type="term" value="F:protein tyrosine kinase activity"/>
    <property type="evidence" value="ECO:0007669"/>
    <property type="project" value="InterPro"/>
</dbReference>
<dbReference type="InterPro" id="IPR000719">
    <property type="entry name" value="Prot_kinase_dom"/>
</dbReference>
<protein>
    <recommendedName>
        <fullName evidence="7">Protein kinase domain-containing protein</fullName>
    </recommendedName>
</protein>
<dbReference type="SMART" id="SM00219">
    <property type="entry name" value="TyrKc"/>
    <property type="match status" value="1"/>
</dbReference>
<feature type="transmembrane region" description="Helical" evidence="5">
    <location>
        <begin position="282"/>
        <end position="306"/>
    </location>
</feature>
<dbReference type="SUPFAM" id="SSF56112">
    <property type="entry name" value="Protein kinase-like (PK-like)"/>
    <property type="match status" value="1"/>
</dbReference>
<keyword evidence="5" id="KW-0472">Membrane</keyword>
<feature type="chain" id="PRO_5043370439" description="Protein kinase domain-containing protein" evidence="6">
    <location>
        <begin position="21"/>
        <end position="634"/>
    </location>
</feature>
<evidence type="ECO:0000256" key="4">
    <source>
        <dbReference type="ARBA" id="ARBA00022840"/>
    </source>
</evidence>
<gene>
    <name evidence="8" type="ORF">LITE_LOCUS31571</name>
</gene>
<feature type="domain" description="Protein kinase" evidence="7">
    <location>
        <begin position="350"/>
        <end position="598"/>
    </location>
</feature>
<keyword evidence="5" id="KW-1133">Transmembrane helix</keyword>
<dbReference type="InterPro" id="IPR001245">
    <property type="entry name" value="Ser-Thr/Tyr_kinase_cat_dom"/>
</dbReference>
<keyword evidence="3" id="KW-0547">Nucleotide-binding</keyword>